<keyword evidence="2" id="KW-1185">Reference proteome</keyword>
<reference evidence="2" key="1">
    <citation type="submission" date="2016-06" db="EMBL/GenBank/DDBJ databases">
        <authorList>
            <person name="Varghese N."/>
            <person name="Submissions Spin"/>
        </authorList>
    </citation>
    <scope>NUCLEOTIDE SEQUENCE [LARGE SCALE GENOMIC DNA]</scope>
    <source>
        <strain evidence="2">DSM 43817</strain>
    </source>
</reference>
<proteinExistence type="predicted"/>
<name>A0A1C6RW78_9ACTN</name>
<protein>
    <submittedName>
        <fullName evidence="1">Uncharacterized protein</fullName>
    </submittedName>
</protein>
<dbReference type="Proteomes" id="UP000198959">
    <property type="component" value="Unassembled WGS sequence"/>
</dbReference>
<gene>
    <name evidence="1" type="ORF">GA0074692_1189</name>
</gene>
<dbReference type="EMBL" id="FMHW01000002">
    <property type="protein sequence ID" value="SCL21491.1"/>
    <property type="molecule type" value="Genomic_DNA"/>
</dbReference>
<sequence>MTPEEESRLIASFGRACAALADRFPAATTGSPA</sequence>
<organism evidence="1 2">
    <name type="scientific">Micromonospora pallida</name>
    <dbReference type="NCBI Taxonomy" id="145854"/>
    <lineage>
        <taxon>Bacteria</taxon>
        <taxon>Bacillati</taxon>
        <taxon>Actinomycetota</taxon>
        <taxon>Actinomycetes</taxon>
        <taxon>Micromonosporales</taxon>
        <taxon>Micromonosporaceae</taxon>
        <taxon>Micromonospora</taxon>
    </lineage>
</organism>
<accession>A0A1C6RW78</accession>
<dbReference type="AlphaFoldDB" id="A0A1C6RW78"/>
<evidence type="ECO:0000313" key="1">
    <source>
        <dbReference type="EMBL" id="SCL21491.1"/>
    </source>
</evidence>
<evidence type="ECO:0000313" key="2">
    <source>
        <dbReference type="Proteomes" id="UP000198959"/>
    </source>
</evidence>